<dbReference type="Proteomes" id="UP001159427">
    <property type="component" value="Unassembled WGS sequence"/>
</dbReference>
<name>A0ABN8S0M4_9CNID</name>
<dbReference type="Pfam" id="PF04840">
    <property type="entry name" value="Vps16_C"/>
    <property type="match status" value="2"/>
</dbReference>
<evidence type="ECO:0000313" key="3">
    <source>
        <dbReference type="Proteomes" id="UP001159427"/>
    </source>
</evidence>
<dbReference type="InterPro" id="IPR016534">
    <property type="entry name" value="VPS16"/>
</dbReference>
<dbReference type="PANTHER" id="PTHR12811:SF0">
    <property type="entry name" value="VACUOLAR PROTEIN SORTING-ASSOCIATED PROTEIN 16 HOMOLOG"/>
    <property type="match status" value="1"/>
</dbReference>
<organism evidence="2 3">
    <name type="scientific">Porites evermanni</name>
    <dbReference type="NCBI Taxonomy" id="104178"/>
    <lineage>
        <taxon>Eukaryota</taxon>
        <taxon>Metazoa</taxon>
        <taxon>Cnidaria</taxon>
        <taxon>Anthozoa</taxon>
        <taxon>Hexacorallia</taxon>
        <taxon>Scleractinia</taxon>
        <taxon>Fungiina</taxon>
        <taxon>Poritidae</taxon>
        <taxon>Porites</taxon>
    </lineage>
</organism>
<proteinExistence type="predicted"/>
<comment type="caution">
    <text evidence="2">The sequence shown here is derived from an EMBL/GenBank/DDBJ whole genome shotgun (WGS) entry which is preliminary data.</text>
</comment>
<dbReference type="InterPro" id="IPR038132">
    <property type="entry name" value="Vps16_C_sf"/>
</dbReference>
<gene>
    <name evidence="2" type="ORF">PEVE_00014776</name>
</gene>
<dbReference type="InterPro" id="IPR006925">
    <property type="entry name" value="Vps16_C"/>
</dbReference>
<evidence type="ECO:0000259" key="1">
    <source>
        <dbReference type="Pfam" id="PF04840"/>
    </source>
</evidence>
<feature type="domain" description="Vps16 C-terminal" evidence="1">
    <location>
        <begin position="90"/>
        <end position="141"/>
    </location>
</feature>
<sequence length="142" mass="16580">MRMNKDDLALEKAIMSGDTDLVYMVVMHLKDNLTLGEFLMAIRYHPVALSLYIKYCKDQDRRTLVDLFYQDDQFMNSGNAFVQDSYSEKTFVDLSLSDTIYQCILQGDLKAAEQLKKEFKVPDKRFVTFFISEIVNNETFDI</sequence>
<accession>A0ABN8S0M4</accession>
<evidence type="ECO:0000313" key="2">
    <source>
        <dbReference type="EMBL" id="CAH3183273.1"/>
    </source>
</evidence>
<keyword evidence="3" id="KW-1185">Reference proteome</keyword>
<protein>
    <recommendedName>
        <fullName evidence="1">Vps16 C-terminal domain-containing protein</fullName>
    </recommendedName>
</protein>
<dbReference type="EMBL" id="CALNXI010002120">
    <property type="protein sequence ID" value="CAH3183273.1"/>
    <property type="molecule type" value="Genomic_DNA"/>
</dbReference>
<dbReference type="Gene3D" id="1.10.150.780">
    <property type="entry name" value="Vps16, C-terminal region"/>
    <property type="match status" value="1"/>
</dbReference>
<feature type="domain" description="Vps16 C-terminal" evidence="1">
    <location>
        <begin position="2"/>
        <end position="88"/>
    </location>
</feature>
<dbReference type="PANTHER" id="PTHR12811">
    <property type="entry name" value="VACUOLAR PROTEIN SORTING VPS16"/>
    <property type="match status" value="1"/>
</dbReference>
<reference evidence="2 3" key="1">
    <citation type="submission" date="2022-05" db="EMBL/GenBank/DDBJ databases">
        <authorList>
            <consortium name="Genoscope - CEA"/>
            <person name="William W."/>
        </authorList>
    </citation>
    <scope>NUCLEOTIDE SEQUENCE [LARGE SCALE GENOMIC DNA]</scope>
</reference>